<organism evidence="1 2">
    <name type="scientific">Candidatus Aphodomorpha intestinavium</name>
    <dbReference type="NCBI Taxonomy" id="2840672"/>
    <lineage>
        <taxon>Bacteria</taxon>
        <taxon>Bacillati</taxon>
        <taxon>Bacillota</taxon>
        <taxon>Clostridia</taxon>
        <taxon>Eubacteriales</taxon>
        <taxon>Candidatus Aphodomorpha</taxon>
    </lineage>
</organism>
<dbReference type="Proteomes" id="UP000824128">
    <property type="component" value="Unassembled WGS sequence"/>
</dbReference>
<reference evidence="1" key="1">
    <citation type="submission" date="2020-10" db="EMBL/GenBank/DDBJ databases">
        <authorList>
            <person name="Gilroy R."/>
        </authorList>
    </citation>
    <scope>NUCLEOTIDE SEQUENCE</scope>
    <source>
        <strain evidence="1">ChiGjej2B2-16831</strain>
    </source>
</reference>
<dbReference type="AlphaFoldDB" id="A0A9D1N1X3"/>
<gene>
    <name evidence="1" type="ORF">IAD24_00280</name>
</gene>
<dbReference type="InterPro" id="IPR043740">
    <property type="entry name" value="DUF5685"/>
</dbReference>
<dbReference type="EMBL" id="DVNZ01000011">
    <property type="protein sequence ID" value="HIU93570.1"/>
    <property type="molecule type" value="Genomic_DNA"/>
</dbReference>
<name>A0A9D1N1X3_9FIRM</name>
<evidence type="ECO:0000313" key="2">
    <source>
        <dbReference type="Proteomes" id="UP000824128"/>
    </source>
</evidence>
<evidence type="ECO:0000313" key="1">
    <source>
        <dbReference type="EMBL" id="HIU93570.1"/>
    </source>
</evidence>
<accession>A0A9D1N1X3</accession>
<protein>
    <submittedName>
        <fullName evidence="1">Uncharacterized protein</fullName>
    </submittedName>
</protein>
<comment type="caution">
    <text evidence="1">The sequence shown here is derived from an EMBL/GenBank/DDBJ whole genome shotgun (WGS) entry which is preliminary data.</text>
</comment>
<dbReference type="Pfam" id="PF18937">
    <property type="entry name" value="DUF5685"/>
    <property type="match status" value="1"/>
</dbReference>
<sequence length="279" mass="31902">MFGYVVVNPKALEEPRRDRYRAFYCGLCRTLGERYGLPARLALTYDMTFLILLLGSLYEPEERADSCRCLPHPARRHACVTTRFTGYAAALNVLLAYYNCEDDWQDERSAPKHAAALLLRRRLPLVRRAYPRQYAAAEEHLAALARIEADNGSADEAANRFALLMGELFVPDEADHFAPALRRFGEGLGRFVYLMDACLDVREDARRGRYNPLLPLAAQPEFDARCHELLTALIGEAAAEFESLPLVQDVDILRNILYSGVWTRYALMQQQRQKERNDR</sequence>
<proteinExistence type="predicted"/>
<reference evidence="1" key="2">
    <citation type="journal article" date="2021" name="PeerJ">
        <title>Extensive microbial diversity within the chicken gut microbiome revealed by metagenomics and culture.</title>
        <authorList>
            <person name="Gilroy R."/>
            <person name="Ravi A."/>
            <person name="Getino M."/>
            <person name="Pursley I."/>
            <person name="Horton D.L."/>
            <person name="Alikhan N.F."/>
            <person name="Baker D."/>
            <person name="Gharbi K."/>
            <person name="Hall N."/>
            <person name="Watson M."/>
            <person name="Adriaenssens E.M."/>
            <person name="Foster-Nyarko E."/>
            <person name="Jarju S."/>
            <person name="Secka A."/>
            <person name="Antonio M."/>
            <person name="Oren A."/>
            <person name="Chaudhuri R.R."/>
            <person name="La Ragione R."/>
            <person name="Hildebrand F."/>
            <person name="Pallen M.J."/>
        </authorList>
    </citation>
    <scope>NUCLEOTIDE SEQUENCE</scope>
    <source>
        <strain evidence="1">ChiGjej2B2-16831</strain>
    </source>
</reference>